<evidence type="ECO:0000313" key="2">
    <source>
        <dbReference type="Proteomes" id="UP000826540"/>
    </source>
</evidence>
<gene>
    <name evidence="1" type="ORF">K2F26_12000</name>
</gene>
<reference evidence="1 2" key="1">
    <citation type="journal article" date="2022" name="J. Am. Chem. Soc.">
        <title>Biosynthesis of Guanitoxin Enables Global Environmental Detection in Freshwater Cyanobacteria.</title>
        <authorList>
            <person name="Lima S.T."/>
            <person name="Fallon T.R."/>
            <person name="Cordoza J.L."/>
            <person name="Chekan J.R."/>
            <person name="Delbaje E."/>
            <person name="Hopiavuori A.R."/>
            <person name="Alvarenga D.O."/>
            <person name="Wood S.M."/>
            <person name="Luhavaya H."/>
            <person name="Baumgartner J.T."/>
            <person name="Dorr F.A."/>
            <person name="Etchegaray A."/>
            <person name="Pinto E."/>
            <person name="McKinnie S.M.K."/>
            <person name="Fiore M.F."/>
            <person name="Moore B.S."/>
        </authorList>
    </citation>
    <scope>NUCLEOTIDE SEQUENCE [LARGE SCALE GENOMIC DNA]</scope>
    <source>
        <strain evidence="1 2">ITEP-024</strain>
    </source>
</reference>
<organism evidence="1 2">
    <name type="scientific">Sphaerospermopsis torques-reginae ITEP-024</name>
    <dbReference type="NCBI Taxonomy" id="984208"/>
    <lineage>
        <taxon>Bacteria</taxon>
        <taxon>Bacillati</taxon>
        <taxon>Cyanobacteriota</taxon>
        <taxon>Cyanophyceae</taxon>
        <taxon>Nostocales</taxon>
        <taxon>Aphanizomenonaceae</taxon>
        <taxon>Sphaerospermopsis</taxon>
        <taxon>Sphaerospermopsis torques-reginae</taxon>
    </lineage>
</organism>
<name>A0ABX8X5K4_9CYAN</name>
<dbReference type="RefSeq" id="WP_220611662.1">
    <property type="nucleotide sequence ID" value="NZ_CP080598.1"/>
</dbReference>
<protein>
    <submittedName>
        <fullName evidence="1">Uncharacterized protein</fullName>
    </submittedName>
</protein>
<sequence length="130" mass="14872">MDKQNNQQENSENLIDALDKIDFSNIDVLVKFYQKKLSTKSKPFLQNFAFVGLVSISVQSDPSPRENPKFSTSYHQEIKEFNRNSFGEKFLWILKIDGFNISRSAIHTENETFEFGTGGGGININFNRPS</sequence>
<proteinExistence type="predicted"/>
<accession>A0ABX8X5K4</accession>
<evidence type="ECO:0000313" key="1">
    <source>
        <dbReference type="EMBL" id="QYX33955.1"/>
    </source>
</evidence>
<dbReference type="Proteomes" id="UP000826540">
    <property type="component" value="Chromosome"/>
</dbReference>
<dbReference type="EMBL" id="CP080598">
    <property type="protein sequence ID" value="QYX33955.1"/>
    <property type="molecule type" value="Genomic_DNA"/>
</dbReference>
<keyword evidence="2" id="KW-1185">Reference proteome</keyword>